<dbReference type="InterPro" id="IPR038790">
    <property type="entry name" value="Med9_plant"/>
</dbReference>
<evidence type="ECO:0000313" key="2">
    <source>
        <dbReference type="Proteomes" id="UP000504610"/>
    </source>
</evidence>
<dbReference type="GO" id="GO:0016592">
    <property type="term" value="C:mediator complex"/>
    <property type="evidence" value="ECO:0007669"/>
    <property type="project" value="InterPro"/>
</dbReference>
<name>A0A9W3BQW3_RAPSA</name>
<feature type="region of interest" description="Disordered" evidence="1">
    <location>
        <begin position="176"/>
        <end position="201"/>
    </location>
</feature>
<accession>A0A9W3BQW3</accession>
<reference evidence="3" key="2">
    <citation type="submission" date="2025-08" db="UniProtKB">
        <authorList>
            <consortium name="RefSeq"/>
        </authorList>
    </citation>
    <scope>IDENTIFICATION</scope>
    <source>
        <tissue evidence="3">Leaf</tissue>
    </source>
</reference>
<dbReference type="KEGG" id="rsz:108858374"/>
<dbReference type="RefSeq" id="XP_056841705.1">
    <property type="nucleotide sequence ID" value="XM_056985725.1"/>
</dbReference>
<feature type="compositionally biased region" description="Low complexity" evidence="1">
    <location>
        <begin position="143"/>
        <end position="153"/>
    </location>
</feature>
<dbReference type="PANTHER" id="PTHR37188">
    <property type="entry name" value="MEDIATOR OF RNA POLYMERASE II TRANSCRIPTION SUBUNIT-RELATED"/>
    <property type="match status" value="1"/>
</dbReference>
<feature type="region of interest" description="Disordered" evidence="1">
    <location>
        <begin position="78"/>
        <end position="161"/>
    </location>
</feature>
<protein>
    <submittedName>
        <fullName evidence="3">Mediator of RNA polymerase II transcription subunit 9-like</fullName>
    </submittedName>
</protein>
<proteinExistence type="predicted"/>
<feature type="compositionally biased region" description="Basic and acidic residues" evidence="1">
    <location>
        <begin position="122"/>
        <end position="139"/>
    </location>
</feature>
<dbReference type="Proteomes" id="UP000504610">
    <property type="component" value="Chromosome 5"/>
</dbReference>
<dbReference type="GeneID" id="108858374"/>
<evidence type="ECO:0000256" key="1">
    <source>
        <dbReference type="SAM" id="MobiDB-lite"/>
    </source>
</evidence>
<feature type="compositionally biased region" description="Basic and acidic residues" evidence="1">
    <location>
        <begin position="9"/>
        <end position="27"/>
    </location>
</feature>
<keyword evidence="2" id="KW-1185">Reference proteome</keyword>
<dbReference type="PANTHER" id="PTHR37188:SF3">
    <property type="entry name" value="GENOME ASSEMBLY, CHROMOSOME: A07"/>
    <property type="match status" value="1"/>
</dbReference>
<dbReference type="AlphaFoldDB" id="A0A9W3BQW3"/>
<feature type="compositionally biased region" description="Basic and acidic residues" evidence="1">
    <location>
        <begin position="82"/>
        <end position="113"/>
    </location>
</feature>
<gene>
    <name evidence="3" type="primary">LOC108858374</name>
</gene>
<dbReference type="OrthoDB" id="779656at2759"/>
<evidence type="ECO:0000313" key="3">
    <source>
        <dbReference type="RefSeq" id="XP_056841705.1"/>
    </source>
</evidence>
<sequence>MADTIENMQEAHRKRSDERHNEETNVNKKLDKNLLSVIQTCHVDVINCDSQERAPDSIVKIMNKKVYVGYHDITESIPTSQKKADENETRPEKRAKTVPDSRERFEDLEKNVEIPENLSLDAQEKVPEQIERQRREAQDNLKQQSNQQNTEQQRGVETKGRDVRFRLEQFYNRQRTKKQQFQAQQEEMKLQQEQETTQQEQQPLASHFHLYPLVEKLAFAVETGTRDQNSNALLTELSGYFNKSQQMLNSVSETLGFKTMYVDVQKRKLEDTEKLLQHRRGSIVEYRKSIEDILKIEP</sequence>
<feature type="region of interest" description="Disordered" evidence="1">
    <location>
        <begin position="1"/>
        <end position="27"/>
    </location>
</feature>
<organism evidence="2 3">
    <name type="scientific">Raphanus sativus</name>
    <name type="common">Radish</name>
    <name type="synonym">Raphanus raphanistrum var. sativus</name>
    <dbReference type="NCBI Taxonomy" id="3726"/>
    <lineage>
        <taxon>Eukaryota</taxon>
        <taxon>Viridiplantae</taxon>
        <taxon>Streptophyta</taxon>
        <taxon>Embryophyta</taxon>
        <taxon>Tracheophyta</taxon>
        <taxon>Spermatophyta</taxon>
        <taxon>Magnoliopsida</taxon>
        <taxon>eudicotyledons</taxon>
        <taxon>Gunneridae</taxon>
        <taxon>Pentapetalae</taxon>
        <taxon>rosids</taxon>
        <taxon>malvids</taxon>
        <taxon>Brassicales</taxon>
        <taxon>Brassicaceae</taxon>
        <taxon>Brassiceae</taxon>
        <taxon>Raphanus</taxon>
    </lineage>
</organism>
<reference evidence="2" key="1">
    <citation type="journal article" date="2019" name="Database">
        <title>The radish genome database (RadishGD): an integrated information resource for radish genomics.</title>
        <authorList>
            <person name="Yu H.J."/>
            <person name="Baek S."/>
            <person name="Lee Y.J."/>
            <person name="Cho A."/>
            <person name="Mun J.H."/>
        </authorList>
    </citation>
    <scope>NUCLEOTIDE SEQUENCE [LARGE SCALE GENOMIC DNA]</scope>
    <source>
        <strain evidence="2">cv. WK10039</strain>
    </source>
</reference>